<dbReference type="AlphaFoldDB" id="A0A4Y3HWV4"/>
<protein>
    <recommendedName>
        <fullName evidence="3">DUF3024 domain-containing protein</fullName>
    </recommendedName>
</protein>
<evidence type="ECO:0000313" key="2">
    <source>
        <dbReference type="Proteomes" id="UP000318717"/>
    </source>
</evidence>
<proteinExistence type="predicted"/>
<evidence type="ECO:0008006" key="3">
    <source>
        <dbReference type="Google" id="ProtNLM"/>
    </source>
</evidence>
<keyword evidence="2" id="KW-1185">Reference proteome</keyword>
<dbReference type="RefSeq" id="WP_141345106.1">
    <property type="nucleotide sequence ID" value="NZ_BJLF01000006.1"/>
</dbReference>
<sequence>MALSELEQHQLFKFASNACHSRNHNVCVDLGKAEFELVGSSVQFYHTQFKLDSKQADYRYLVAKILFRDEQWTLLIAHRDQYEMFEGWHTHPTIEHLGNQLHQLFEEVEQDPQGLIW</sequence>
<dbReference type="InterPro" id="IPR021388">
    <property type="entry name" value="DUF3024"/>
</dbReference>
<dbReference type="EMBL" id="BJLF01000006">
    <property type="protein sequence ID" value="GEA50754.1"/>
    <property type="molecule type" value="Genomic_DNA"/>
</dbReference>
<gene>
    <name evidence="1" type="ORF">VIN01S_15580</name>
</gene>
<evidence type="ECO:0000313" key="1">
    <source>
        <dbReference type="EMBL" id="GEA50754.1"/>
    </source>
</evidence>
<dbReference type="Pfam" id="PF11225">
    <property type="entry name" value="DUF3024"/>
    <property type="match status" value="1"/>
</dbReference>
<dbReference type="Proteomes" id="UP000318717">
    <property type="component" value="Unassembled WGS sequence"/>
</dbReference>
<organism evidence="1 2">
    <name type="scientific">Vibrio inusitatus NBRC 102082</name>
    <dbReference type="NCBI Taxonomy" id="1219070"/>
    <lineage>
        <taxon>Bacteria</taxon>
        <taxon>Pseudomonadati</taxon>
        <taxon>Pseudomonadota</taxon>
        <taxon>Gammaproteobacteria</taxon>
        <taxon>Vibrionales</taxon>
        <taxon>Vibrionaceae</taxon>
        <taxon>Vibrio</taxon>
    </lineage>
</organism>
<name>A0A4Y3HWV4_9VIBR</name>
<dbReference type="OrthoDB" id="5900883at2"/>
<reference evidence="1 2" key="1">
    <citation type="submission" date="2019-06" db="EMBL/GenBank/DDBJ databases">
        <title>Whole genome shotgun sequence of Vibrio inusitatus NBRC 102082.</title>
        <authorList>
            <person name="Hosoyama A."/>
            <person name="Uohara A."/>
            <person name="Ohji S."/>
            <person name="Ichikawa N."/>
        </authorList>
    </citation>
    <scope>NUCLEOTIDE SEQUENCE [LARGE SCALE GENOMIC DNA]</scope>
    <source>
        <strain evidence="1 2">NBRC 102082</strain>
    </source>
</reference>
<comment type="caution">
    <text evidence="1">The sequence shown here is derived from an EMBL/GenBank/DDBJ whole genome shotgun (WGS) entry which is preliminary data.</text>
</comment>
<accession>A0A4Y3HWV4</accession>